<evidence type="ECO:0000313" key="4">
    <source>
        <dbReference type="Proteomes" id="UP000054144"/>
    </source>
</evidence>
<dbReference type="Proteomes" id="UP000054144">
    <property type="component" value="Unassembled WGS sequence"/>
</dbReference>
<gene>
    <name evidence="3" type="ORF">FISHEDRAFT_76631</name>
</gene>
<evidence type="ECO:0000256" key="2">
    <source>
        <dbReference type="SAM" id="MobiDB-lite"/>
    </source>
</evidence>
<organism evidence="3 4">
    <name type="scientific">Fistulina hepatica ATCC 64428</name>
    <dbReference type="NCBI Taxonomy" id="1128425"/>
    <lineage>
        <taxon>Eukaryota</taxon>
        <taxon>Fungi</taxon>
        <taxon>Dikarya</taxon>
        <taxon>Basidiomycota</taxon>
        <taxon>Agaricomycotina</taxon>
        <taxon>Agaricomycetes</taxon>
        <taxon>Agaricomycetidae</taxon>
        <taxon>Agaricales</taxon>
        <taxon>Fistulinaceae</taxon>
        <taxon>Fistulina</taxon>
    </lineage>
</organism>
<dbReference type="EMBL" id="KN882048">
    <property type="protein sequence ID" value="KIY45450.1"/>
    <property type="molecule type" value="Genomic_DNA"/>
</dbReference>
<dbReference type="Gene3D" id="1.10.287.1490">
    <property type="match status" value="1"/>
</dbReference>
<reference evidence="3 4" key="1">
    <citation type="journal article" date="2015" name="Fungal Genet. Biol.">
        <title>Evolution of novel wood decay mechanisms in Agaricales revealed by the genome sequences of Fistulina hepatica and Cylindrobasidium torrendii.</title>
        <authorList>
            <person name="Floudas D."/>
            <person name="Held B.W."/>
            <person name="Riley R."/>
            <person name="Nagy L.G."/>
            <person name="Koehler G."/>
            <person name="Ransdell A.S."/>
            <person name="Younus H."/>
            <person name="Chow J."/>
            <person name="Chiniquy J."/>
            <person name="Lipzen A."/>
            <person name="Tritt A."/>
            <person name="Sun H."/>
            <person name="Haridas S."/>
            <person name="LaButti K."/>
            <person name="Ohm R.A."/>
            <person name="Kues U."/>
            <person name="Blanchette R.A."/>
            <person name="Grigoriev I.V."/>
            <person name="Minto R.E."/>
            <person name="Hibbett D.S."/>
        </authorList>
    </citation>
    <scope>NUCLEOTIDE SEQUENCE [LARGE SCALE GENOMIC DNA]</scope>
    <source>
        <strain evidence="3 4">ATCC 64428</strain>
    </source>
</reference>
<feature type="compositionally biased region" description="Polar residues" evidence="2">
    <location>
        <begin position="161"/>
        <end position="173"/>
    </location>
</feature>
<name>A0A0D7A401_9AGAR</name>
<feature type="compositionally biased region" description="Low complexity" evidence="2">
    <location>
        <begin position="133"/>
        <end position="142"/>
    </location>
</feature>
<feature type="compositionally biased region" description="Polar residues" evidence="2">
    <location>
        <begin position="182"/>
        <end position="192"/>
    </location>
</feature>
<feature type="region of interest" description="Disordered" evidence="2">
    <location>
        <begin position="329"/>
        <end position="391"/>
    </location>
</feature>
<feature type="region of interest" description="Disordered" evidence="2">
    <location>
        <begin position="613"/>
        <end position="649"/>
    </location>
</feature>
<accession>A0A0D7A401</accession>
<protein>
    <submittedName>
        <fullName evidence="3">Uncharacterized protein</fullName>
    </submittedName>
</protein>
<feature type="compositionally biased region" description="Polar residues" evidence="2">
    <location>
        <begin position="340"/>
        <end position="350"/>
    </location>
</feature>
<keyword evidence="1" id="KW-0175">Coiled coil</keyword>
<feature type="region of interest" description="Disordered" evidence="2">
    <location>
        <begin position="518"/>
        <end position="540"/>
    </location>
</feature>
<evidence type="ECO:0000256" key="1">
    <source>
        <dbReference type="SAM" id="Coils"/>
    </source>
</evidence>
<feature type="region of interest" description="Disordered" evidence="2">
    <location>
        <begin position="68"/>
        <end position="198"/>
    </location>
</feature>
<dbReference type="OrthoDB" id="3258416at2759"/>
<keyword evidence="4" id="KW-1185">Reference proteome</keyword>
<dbReference type="AlphaFoldDB" id="A0A0D7A401"/>
<evidence type="ECO:0000313" key="3">
    <source>
        <dbReference type="EMBL" id="KIY45450.1"/>
    </source>
</evidence>
<proteinExistence type="predicted"/>
<sequence length="748" mass="81775">MSPPFDRAELQKLKRTQLQQLCKDCGVKANLKSDALIEELLAWEGELPDNARKTSKKMLRSTSIIIHDTDEEDSHDEHNEPVIEAQPAPSRTRKAKETQFRLGVGRPIAAGGNGARVVTRTATQSRAKRGKASSKAAIPVEPTIEEEPEQIEQPEQLAKKNGSQGAPPQASSRGSKEADVNKSPNGCQNSDLKGSVPGSQDLEPLLAIVLKPFQAQLDTLQRSFTSVLAELDNAKKALTEVETLKRRLDEVNNELAEMKQQLSRLDDLDSIRQRIDELEVGVRAVSNEVEHIPRDEVAFRSAEFMSELDTLKRHITDMERRHTTARVPLASLDYIPTTPPRSRQQSNSDNPFLVQPKEQSSGSRSLFHVSQDAVPAQPRPSTPPVHQHPGVTRSLLGKRHRDSVSSAVAGVVDAVQAASLSPEKRARTVLRPRRKKARIGDVDGYQDDSIGMLAAANPHAPLSEDDGEEDVAAVQGPPQLKPFTVFTDPQDGADRMHVKVNFNAPPSKRLPRYYGPLASEAGPSRRPGARQMAENRAQLESQEADNAFLQHTPAPFDTPFLPAVESTPTVPCAFDVLDKNGNIEAPSSPTPACDMAPYIEDDPDRTDVFREFGFPSPSRRAKSSSGDQTPTRKGRGLAWNPETPAWGGSEPIAVWNDKANESPEKELDPAALVADYREYGKRLTSNDMGRGLGLLNVPPRMTPSEVAAAAGGSIPTRTMYGTELDKDKRFGDFGIDGVASGFWSGGRR</sequence>
<feature type="coiled-coil region" evidence="1">
    <location>
        <begin position="231"/>
        <end position="288"/>
    </location>
</feature>
<feature type="compositionally biased region" description="Acidic residues" evidence="2">
    <location>
        <begin position="143"/>
        <end position="152"/>
    </location>
</feature>